<dbReference type="GO" id="GO:0000139">
    <property type="term" value="C:Golgi membrane"/>
    <property type="evidence" value="ECO:0007669"/>
    <property type="project" value="TreeGrafter"/>
</dbReference>
<reference evidence="2" key="1">
    <citation type="submission" date="2021-02" db="EMBL/GenBank/DDBJ databases">
        <authorList>
            <person name="Nowell W R."/>
        </authorList>
    </citation>
    <scope>NUCLEOTIDE SEQUENCE</scope>
</reference>
<dbReference type="Proteomes" id="UP000663873">
    <property type="component" value="Unassembled WGS sequence"/>
</dbReference>
<comment type="caution">
    <text evidence="2">The sequence shown here is derived from an EMBL/GenBank/DDBJ whole genome shotgun (WGS) entry which is preliminary data.</text>
</comment>
<dbReference type="PANTHER" id="PTHR22973:SF3">
    <property type="entry name" value="PROTEIN TMED8"/>
    <property type="match status" value="1"/>
</dbReference>
<evidence type="ECO:0000259" key="1">
    <source>
        <dbReference type="PROSITE" id="PS51228"/>
    </source>
</evidence>
<protein>
    <recommendedName>
        <fullName evidence="1">ACB domain-containing protein</fullName>
    </recommendedName>
</protein>
<dbReference type="InterPro" id="IPR035984">
    <property type="entry name" value="Acyl-CoA-binding_sf"/>
</dbReference>
<name>A0A821BA51_9BILA</name>
<dbReference type="EMBL" id="CAJOBP010017502">
    <property type="protein sequence ID" value="CAF4587761.1"/>
    <property type="molecule type" value="Genomic_DNA"/>
</dbReference>
<dbReference type="Pfam" id="PF00887">
    <property type="entry name" value="ACBP"/>
    <property type="match status" value="1"/>
</dbReference>
<evidence type="ECO:0000313" key="3">
    <source>
        <dbReference type="EMBL" id="CAF4986050.1"/>
    </source>
</evidence>
<dbReference type="Gene3D" id="1.20.80.10">
    <property type="match status" value="1"/>
</dbReference>
<dbReference type="PANTHER" id="PTHR22973">
    <property type="entry name" value="LD35087P"/>
    <property type="match status" value="1"/>
</dbReference>
<dbReference type="Proteomes" id="UP000663848">
    <property type="component" value="Unassembled WGS sequence"/>
</dbReference>
<evidence type="ECO:0000313" key="2">
    <source>
        <dbReference type="EMBL" id="CAF4587761.1"/>
    </source>
</evidence>
<proteinExistence type="predicted"/>
<keyword evidence="4" id="KW-1185">Reference proteome</keyword>
<dbReference type="PROSITE" id="PS51228">
    <property type="entry name" value="ACB_2"/>
    <property type="match status" value="1"/>
</dbReference>
<feature type="domain" description="ACB" evidence="1">
    <location>
        <begin position="48"/>
        <end position="138"/>
    </location>
</feature>
<organism evidence="2 4">
    <name type="scientific">Rotaria socialis</name>
    <dbReference type="NCBI Taxonomy" id="392032"/>
    <lineage>
        <taxon>Eukaryota</taxon>
        <taxon>Metazoa</taxon>
        <taxon>Spiralia</taxon>
        <taxon>Gnathifera</taxon>
        <taxon>Rotifera</taxon>
        <taxon>Eurotatoria</taxon>
        <taxon>Bdelloidea</taxon>
        <taxon>Philodinida</taxon>
        <taxon>Philodinidae</taxon>
        <taxon>Rotaria</taxon>
    </lineage>
</organism>
<dbReference type="InterPro" id="IPR014352">
    <property type="entry name" value="FERM/acyl-CoA-bd_prot_sf"/>
</dbReference>
<dbReference type="SUPFAM" id="SSF47027">
    <property type="entry name" value="Acyl-CoA binding protein"/>
    <property type="match status" value="1"/>
</dbReference>
<dbReference type="EMBL" id="CAJOBR010029417">
    <property type="protein sequence ID" value="CAF4986050.1"/>
    <property type="molecule type" value="Genomic_DNA"/>
</dbReference>
<feature type="non-terminal residue" evidence="2">
    <location>
        <position position="1"/>
    </location>
</feature>
<accession>A0A821BA51</accession>
<evidence type="ECO:0000313" key="4">
    <source>
        <dbReference type="Proteomes" id="UP000663873"/>
    </source>
</evidence>
<dbReference type="InterPro" id="IPR052269">
    <property type="entry name" value="Golgi-PI4KB_interaction"/>
</dbReference>
<dbReference type="GO" id="GO:0000062">
    <property type="term" value="F:fatty-acyl-CoA binding"/>
    <property type="evidence" value="ECO:0007669"/>
    <property type="project" value="InterPro"/>
</dbReference>
<gene>
    <name evidence="3" type="ORF">QYT958_LOCUS36637</name>
    <name evidence="2" type="ORF">UJA718_LOCUS30840</name>
</gene>
<dbReference type="AlphaFoldDB" id="A0A821BA51"/>
<dbReference type="InterPro" id="IPR000582">
    <property type="entry name" value="Acyl-CoA-binding_protein"/>
</dbReference>
<sequence length="153" mass="17696">MALYYDEILAGNCFGQINVTPTPSITDSTNIVETKRLPSPVSEFGYTTEELYYKARKFVKEKKEQIQLKYGDNIRLIALSKQEKLGKWNASYTRNVGFLDVVGNDRKQAWIALGDMTKEQAMEEYVKLLLDRCSIFRIHLQIQDVKYVVEDQS</sequence>